<evidence type="ECO:0000256" key="1">
    <source>
        <dbReference type="SAM" id="Phobius"/>
    </source>
</evidence>
<keyword evidence="1" id="KW-1133">Transmembrane helix</keyword>
<dbReference type="VEuPathDB" id="TriTrypDB:LPAL13_110017700"/>
<feature type="transmembrane region" description="Helical" evidence="1">
    <location>
        <begin position="12"/>
        <end position="34"/>
    </location>
</feature>
<accession>A0A088S4C6</accession>
<reference evidence="2 3" key="1">
    <citation type="journal article" date="2015" name="Sci. Rep.">
        <title>The genome of Leishmania panamensis: insights into genomics of the L. (Viannia) subgenus.</title>
        <authorList>
            <person name="Llanes A."/>
            <person name="Restrepo C.M."/>
            <person name="Vecchio G.D."/>
            <person name="Anguizola F.J."/>
            <person name="Lleonart R."/>
        </authorList>
    </citation>
    <scope>NUCLEOTIDE SEQUENCE [LARGE SCALE GENOMIC DNA]</scope>
    <source>
        <strain evidence="2 3">MHOM/PA/94/PSC-1</strain>
    </source>
</reference>
<dbReference type="KEGG" id="lpan:LPMP_111320"/>
<dbReference type="OrthoDB" id="270162at2759"/>
<feature type="transmembrane region" description="Helical" evidence="1">
    <location>
        <begin position="54"/>
        <end position="72"/>
    </location>
</feature>
<keyword evidence="3" id="KW-1185">Reference proteome</keyword>
<name>A0A088S4C6_LEIPA</name>
<evidence type="ECO:0000313" key="3">
    <source>
        <dbReference type="Proteomes" id="UP000063063"/>
    </source>
</evidence>
<feature type="transmembrane region" description="Helical" evidence="1">
    <location>
        <begin position="92"/>
        <end position="117"/>
    </location>
</feature>
<protein>
    <submittedName>
        <fullName evidence="2">Uncharacterized protein</fullName>
    </submittedName>
</protein>
<dbReference type="Proteomes" id="UP000063063">
    <property type="component" value="Chromosome 11"/>
</dbReference>
<keyword evidence="1" id="KW-0472">Membrane</keyword>
<dbReference type="RefSeq" id="XP_010696979.1">
    <property type="nucleotide sequence ID" value="XM_010698677.1"/>
</dbReference>
<feature type="transmembrane region" description="Helical" evidence="1">
    <location>
        <begin position="175"/>
        <end position="198"/>
    </location>
</feature>
<keyword evidence="1" id="KW-0812">Transmembrane</keyword>
<feature type="transmembrane region" description="Helical" evidence="1">
    <location>
        <begin position="204"/>
        <end position="229"/>
    </location>
</feature>
<dbReference type="VEuPathDB" id="TriTrypDB:LPMP_111320"/>
<proteinExistence type="predicted"/>
<evidence type="ECO:0000313" key="2">
    <source>
        <dbReference type="EMBL" id="AIN96326.1"/>
    </source>
</evidence>
<organism evidence="2 3">
    <name type="scientific">Leishmania panamensis</name>
    <dbReference type="NCBI Taxonomy" id="5679"/>
    <lineage>
        <taxon>Eukaryota</taxon>
        <taxon>Discoba</taxon>
        <taxon>Euglenozoa</taxon>
        <taxon>Kinetoplastea</taxon>
        <taxon>Metakinetoplastina</taxon>
        <taxon>Trypanosomatida</taxon>
        <taxon>Trypanosomatidae</taxon>
        <taxon>Leishmaniinae</taxon>
        <taxon>Leishmania</taxon>
        <taxon>Leishmania guyanensis species complex</taxon>
    </lineage>
</organism>
<dbReference type="GeneID" id="22572997"/>
<dbReference type="EMBL" id="CP009380">
    <property type="protein sequence ID" value="AIN96326.1"/>
    <property type="molecule type" value="Genomic_DNA"/>
</dbReference>
<sequence>MTDVACMVYSGLGGVIMVCLLGVVTLGFFISTYYYRRVCLRTEKRPPRVVCFDLLKMVTAGFVASLANYTFTAKVTWAAGGITVRNKPLEGIGWYGAISVVDVLIGTPLSIAIGRLINRTCQLLEKQMRTPSPLKVTIHQNTIYGKYSDEHDSTCDYRDFVPPVRWVWWYSQTVTWTWACVLGETISGLIVLYSFLLVKSVWNPVAWIAVMISFWNVNCLLKQYVVVLFGRTILSYLRLALIDFFNKYTQRTPAWPPP</sequence>
<dbReference type="AlphaFoldDB" id="A0A088S4C6"/>
<gene>
    <name evidence="2" type="ORF">LPMP_111320</name>
</gene>